<dbReference type="Gene3D" id="3.40.1570.10">
    <property type="entry name" value="HemS/ChuS/ChuX like domains"/>
    <property type="match status" value="2"/>
</dbReference>
<feature type="domain" description="Haemin-degrading HemS/ChuX" evidence="2">
    <location>
        <begin position="34"/>
        <end position="161"/>
    </location>
</feature>
<proteinExistence type="predicted"/>
<dbReference type="SUPFAM" id="SSF144064">
    <property type="entry name" value="Heme iron utilization protein-like"/>
    <property type="match status" value="1"/>
</dbReference>
<dbReference type="CDD" id="cd16831">
    <property type="entry name" value="HemS-like_C"/>
    <property type="match status" value="1"/>
</dbReference>
<feature type="region of interest" description="Disordered" evidence="1">
    <location>
        <begin position="168"/>
        <end position="194"/>
    </location>
</feature>
<name>A0A0K6HYD3_9HYPH</name>
<reference evidence="4" key="1">
    <citation type="submission" date="2015-08" db="EMBL/GenBank/DDBJ databases">
        <authorList>
            <person name="Varghese N."/>
        </authorList>
    </citation>
    <scope>NUCLEOTIDE SEQUENCE [LARGE SCALE GENOMIC DNA]</scope>
    <source>
        <strain evidence="4">DSM 23407</strain>
    </source>
</reference>
<dbReference type="Pfam" id="PF05171">
    <property type="entry name" value="HemS"/>
    <property type="match status" value="2"/>
</dbReference>
<organism evidence="3 4">
    <name type="scientific">Pannonibacter indicus</name>
    <dbReference type="NCBI Taxonomy" id="466044"/>
    <lineage>
        <taxon>Bacteria</taxon>
        <taxon>Pseudomonadati</taxon>
        <taxon>Pseudomonadota</taxon>
        <taxon>Alphaproteobacteria</taxon>
        <taxon>Hyphomicrobiales</taxon>
        <taxon>Stappiaceae</taxon>
        <taxon>Pannonibacter</taxon>
    </lineage>
</organism>
<feature type="compositionally biased region" description="Basic and acidic residues" evidence="1">
    <location>
        <begin position="177"/>
        <end position="194"/>
    </location>
</feature>
<feature type="domain" description="Haemin-degrading HemS/ChuX" evidence="2">
    <location>
        <begin position="215"/>
        <end position="346"/>
    </location>
</feature>
<dbReference type="CDD" id="cd16830">
    <property type="entry name" value="HemS-like_N"/>
    <property type="match status" value="1"/>
</dbReference>
<evidence type="ECO:0000259" key="2">
    <source>
        <dbReference type="Pfam" id="PF05171"/>
    </source>
</evidence>
<protein>
    <submittedName>
        <fullName evidence="3">Putative heme degradation protein</fullName>
    </submittedName>
</protein>
<accession>A0A0K6HYD3</accession>
<keyword evidence="4" id="KW-1185">Reference proteome</keyword>
<dbReference type="AlphaFoldDB" id="A0A0K6HYD3"/>
<gene>
    <name evidence="3" type="ORF">Ga0061067_104182</name>
</gene>
<dbReference type="InterPro" id="IPR053733">
    <property type="entry name" value="Heme_Transport_Util_sf"/>
</dbReference>
<dbReference type="OrthoDB" id="316630at2"/>
<evidence type="ECO:0000313" key="3">
    <source>
        <dbReference type="EMBL" id="CUA95836.1"/>
    </source>
</evidence>
<evidence type="ECO:0000313" key="4">
    <source>
        <dbReference type="Proteomes" id="UP000183900"/>
    </source>
</evidence>
<dbReference type="RefSeq" id="WP_082440055.1">
    <property type="nucleotide sequence ID" value="NZ_CYHE01000004.1"/>
</dbReference>
<evidence type="ECO:0000256" key="1">
    <source>
        <dbReference type="SAM" id="MobiDB-lite"/>
    </source>
</evidence>
<dbReference type="EMBL" id="CYHE01000004">
    <property type="protein sequence ID" value="CUA95836.1"/>
    <property type="molecule type" value="Genomic_DNA"/>
</dbReference>
<dbReference type="InterPro" id="IPR007845">
    <property type="entry name" value="HemS/ChuX_dom"/>
</dbReference>
<dbReference type="GO" id="GO:0006826">
    <property type="term" value="P:iron ion transport"/>
    <property type="evidence" value="ECO:0007669"/>
    <property type="project" value="InterPro"/>
</dbReference>
<sequence length="361" mass="39950">MTMTAYRDLAPEEIRAAVSANPDRRERDLAQELGISEAQLVAAFCGHGVRRVEASMAGICEGMQAVGEVMALTRNESAVHEKIGPFEKFVNGTRTGLMLGSQIDTRMFPVHWVHAFAVEKPSDQGPRRSLQVFDAHGEAVFKVHLRAASNVEAFEALVERLALSDQTPGLGTVPQRPRPEPRRPLDSSKAGDLRSRWSAMNDPHQFFNILRELDIERINALALAGEDKAWQVDGDSIRVMLRLVSGNAIPLMCFVANRGCVQIHSGPVMNIKEMGPWINVMDPTFHLHLRLDHISEIWAVRKGADVGHVTSLEAYGADGNLIIQFFGVRGEGNHERSDWRELVEHLPRLAPQTAVLPSAAE</sequence>
<dbReference type="Proteomes" id="UP000183900">
    <property type="component" value="Unassembled WGS sequence"/>
</dbReference>